<keyword evidence="3" id="KW-1185">Reference proteome</keyword>
<dbReference type="KEGG" id="vg:80020251"/>
<evidence type="ECO:0000256" key="1">
    <source>
        <dbReference type="SAM" id="MobiDB-lite"/>
    </source>
</evidence>
<dbReference type="EMBL" id="OP751148">
    <property type="protein sequence ID" value="WAB08839.1"/>
    <property type="molecule type" value="Genomic_DNA"/>
</dbReference>
<feature type="region of interest" description="Disordered" evidence="1">
    <location>
        <begin position="199"/>
        <end position="226"/>
    </location>
</feature>
<dbReference type="GeneID" id="80020251"/>
<sequence>MSTQKKPGAKKNGAKKVAAAAAEAKKTFATFDHRGLTFKLPHPRNFPLQVLMTDDELVATQLILGEDQWAAYLSTEPDIEDFGELARKMSEAQGRDDESGKLIAVVRVIQEFPDELEADLLEFFGVDLLDLWRGRLSLRRIGVLIHSLMSKPGRSTLLMAMDDRAKWPESNYMLARVSDALELSNFLFLKANVDESDARDLELPPPIPRPGEPEPQAGPEPEFSDAHELNNFFGRLNSA</sequence>
<evidence type="ECO:0000313" key="3">
    <source>
        <dbReference type="Proteomes" id="UP001163413"/>
    </source>
</evidence>
<dbReference type="RefSeq" id="YP_010755583.1">
    <property type="nucleotide sequence ID" value="NC_073472.1"/>
</dbReference>
<dbReference type="Proteomes" id="UP001163413">
    <property type="component" value="Segment"/>
</dbReference>
<gene>
    <name evidence="2" type="primary">60</name>
    <name evidence="2" type="ORF">SEA_SUCCESS_60</name>
</gene>
<protein>
    <submittedName>
        <fullName evidence="2">Tail assembly chaperone</fullName>
    </submittedName>
</protein>
<reference evidence="2" key="1">
    <citation type="submission" date="2022-10" db="EMBL/GenBank/DDBJ databases">
        <authorList>
            <person name="Roth M.A."/>
            <person name="Wohlstadter N.E."/>
            <person name="Arguedas X."/>
            <person name="Leighton H.R."/>
            <person name="Msuya J.A."/>
            <person name="Pravda N."/>
            <person name="Shaffer C.D."/>
            <person name="Weston-Hafer K.A."/>
            <person name="Russell D.A."/>
            <person name="Jacobs-Sera D."/>
            <person name="Hatfull G.F."/>
        </authorList>
    </citation>
    <scope>NUCLEOTIDE SEQUENCE</scope>
</reference>
<evidence type="ECO:0000313" key="2">
    <source>
        <dbReference type="EMBL" id="WAB08839.1"/>
    </source>
</evidence>
<name>A0A9E8S3S6_9CAUD</name>
<proteinExistence type="predicted"/>
<organism evidence="2 3">
    <name type="scientific">Streptomyces phage Success</name>
    <dbReference type="NCBI Taxonomy" id="2999013"/>
    <lineage>
        <taxon>Viruses</taxon>
        <taxon>Duplodnaviria</taxon>
        <taxon>Heunggongvirae</taxon>
        <taxon>Uroviricota</taxon>
        <taxon>Caudoviricetes</taxon>
        <taxon>Successvirus</taxon>
        <taxon>Successvirus success</taxon>
    </lineage>
</organism>
<accession>A0A9E8S3S6</accession>